<reference evidence="8 9" key="1">
    <citation type="journal article" date="2015" name="Genome Announc.">
        <title>Expanding the biotechnology potential of lactobacilli through comparative genomics of 213 strains and associated genera.</title>
        <authorList>
            <person name="Sun Z."/>
            <person name="Harris H.M."/>
            <person name="McCann A."/>
            <person name="Guo C."/>
            <person name="Argimon S."/>
            <person name="Zhang W."/>
            <person name="Yang X."/>
            <person name="Jeffery I.B."/>
            <person name="Cooney J.C."/>
            <person name="Kagawa T.F."/>
            <person name="Liu W."/>
            <person name="Song Y."/>
            <person name="Salvetti E."/>
            <person name="Wrobel A."/>
            <person name="Rasinkangas P."/>
            <person name="Parkhill J."/>
            <person name="Rea M.C."/>
            <person name="O'Sullivan O."/>
            <person name="Ritari J."/>
            <person name="Douillard F.P."/>
            <person name="Paul Ross R."/>
            <person name="Yang R."/>
            <person name="Briner A.E."/>
            <person name="Felis G.E."/>
            <person name="de Vos W.M."/>
            <person name="Barrangou R."/>
            <person name="Klaenhammer T.R."/>
            <person name="Caufield P.W."/>
            <person name="Cui Y."/>
            <person name="Zhang H."/>
            <person name="O'Toole P.W."/>
        </authorList>
    </citation>
    <scope>NUCLEOTIDE SEQUENCE [LARGE SCALE GENOMIC DNA]</scope>
    <source>
        <strain evidence="8 9">DSM 20593</strain>
    </source>
</reference>
<gene>
    <name evidence="8" type="ORF">IV73_GL000656</name>
</gene>
<evidence type="ECO:0000256" key="5">
    <source>
        <dbReference type="ARBA" id="ARBA00022898"/>
    </source>
</evidence>
<comment type="similarity">
    <text evidence="2 6">Belongs to the class-I pyridoxal-phosphate-dependent aminotransferase family.</text>
</comment>
<keyword evidence="9" id="KW-1185">Reference proteome</keyword>
<keyword evidence="5" id="KW-0663">Pyridoxal phosphate</keyword>
<dbReference type="STRING" id="1616.IV73_GL000656"/>
<dbReference type="SUPFAM" id="SSF53383">
    <property type="entry name" value="PLP-dependent transferases"/>
    <property type="match status" value="1"/>
</dbReference>
<dbReference type="Pfam" id="PF00155">
    <property type="entry name" value="Aminotran_1_2"/>
    <property type="match status" value="1"/>
</dbReference>
<dbReference type="PATRIC" id="fig|1616.3.peg.674"/>
<dbReference type="GO" id="GO:0006520">
    <property type="term" value="P:amino acid metabolic process"/>
    <property type="evidence" value="ECO:0007669"/>
    <property type="project" value="InterPro"/>
</dbReference>
<keyword evidence="3 6" id="KW-0032">Aminotransferase</keyword>
<evidence type="ECO:0000313" key="9">
    <source>
        <dbReference type="Proteomes" id="UP000051655"/>
    </source>
</evidence>
<dbReference type="OrthoDB" id="9802328at2"/>
<dbReference type="EMBL" id="JQBP01000002">
    <property type="protein sequence ID" value="KRN75487.1"/>
    <property type="molecule type" value="Genomic_DNA"/>
</dbReference>
<dbReference type="InterPro" id="IPR015421">
    <property type="entry name" value="PyrdxlP-dep_Trfase_major"/>
</dbReference>
<accession>A0A0R2JDS6</accession>
<evidence type="ECO:0000313" key="8">
    <source>
        <dbReference type="EMBL" id="KRN75487.1"/>
    </source>
</evidence>
<dbReference type="Proteomes" id="UP000051655">
    <property type="component" value="Unassembled WGS sequence"/>
</dbReference>
<evidence type="ECO:0000256" key="1">
    <source>
        <dbReference type="ARBA" id="ARBA00001933"/>
    </source>
</evidence>
<dbReference type="CDD" id="cd00609">
    <property type="entry name" value="AAT_like"/>
    <property type="match status" value="1"/>
</dbReference>
<evidence type="ECO:0000256" key="4">
    <source>
        <dbReference type="ARBA" id="ARBA00022679"/>
    </source>
</evidence>
<dbReference type="PANTHER" id="PTHR46383">
    <property type="entry name" value="ASPARTATE AMINOTRANSFERASE"/>
    <property type="match status" value="1"/>
</dbReference>
<evidence type="ECO:0000259" key="7">
    <source>
        <dbReference type="Pfam" id="PF00155"/>
    </source>
</evidence>
<sequence length="397" mass="43731">MSQDFIQPINQTVAAMTIDGLTGFQKQLSGLDDLVYLTFGEPGFNVDERIKQTMIQAIKDNHSHYAVAEGDLALRQAAVDYYNRKFDLHFNGPENVIVTSGVTESIYALFQTLLMPGDGVLIPSPAYPPYFAAINIIGGEMLKLDTTPNHFKLTPEAVEKALSETDLKIKAILFNYPSNPTGVTYTEDELKALAAVFKKYKIWVISDEIYAELIYDVKHVSMVNLLPEQTVLINGLSKSHAMTGYRIGFVIGPEAIISEVGKVHDTLTFALPQVTQDGARAALTLAADAPDQMRPIYQRRRDYVMQRMSAMGFDVGNPQGAFYIFAKIPEDFSAGADGLKFAWDLAVEGGVGVAPGVAFSEATAEYIRISYAGDDEVLAAGMDRMEAWIEKKRAEWA</sequence>
<dbReference type="InterPro" id="IPR004838">
    <property type="entry name" value="NHTrfase_class1_PyrdxlP-BS"/>
</dbReference>
<evidence type="ECO:0000256" key="2">
    <source>
        <dbReference type="ARBA" id="ARBA00007441"/>
    </source>
</evidence>
<dbReference type="InterPro" id="IPR004839">
    <property type="entry name" value="Aminotransferase_I/II_large"/>
</dbReference>
<name>A0A0R2JDS6_9LACO</name>
<proteinExistence type="inferred from homology"/>
<organism evidence="8 9">
    <name type="scientific">Weissella kandleri</name>
    <dbReference type="NCBI Taxonomy" id="1616"/>
    <lineage>
        <taxon>Bacteria</taxon>
        <taxon>Bacillati</taxon>
        <taxon>Bacillota</taxon>
        <taxon>Bacilli</taxon>
        <taxon>Lactobacillales</taxon>
        <taxon>Lactobacillaceae</taxon>
        <taxon>Weissella</taxon>
    </lineage>
</organism>
<comment type="caution">
    <text evidence="8">The sequence shown here is derived from an EMBL/GenBank/DDBJ whole genome shotgun (WGS) entry which is preliminary data.</text>
</comment>
<dbReference type="GO" id="GO:0030170">
    <property type="term" value="F:pyridoxal phosphate binding"/>
    <property type="evidence" value="ECO:0007669"/>
    <property type="project" value="InterPro"/>
</dbReference>
<dbReference type="InterPro" id="IPR050596">
    <property type="entry name" value="AspAT/PAT-like"/>
</dbReference>
<dbReference type="PANTHER" id="PTHR46383:SF4">
    <property type="entry name" value="AMINOTRANSFERASE"/>
    <property type="match status" value="1"/>
</dbReference>
<protein>
    <recommendedName>
        <fullName evidence="6">Aminotransferase</fullName>
        <ecNumber evidence="6">2.6.1.-</ecNumber>
    </recommendedName>
</protein>
<feature type="domain" description="Aminotransferase class I/classII large" evidence="7">
    <location>
        <begin position="34"/>
        <end position="382"/>
    </location>
</feature>
<evidence type="ECO:0000256" key="3">
    <source>
        <dbReference type="ARBA" id="ARBA00022576"/>
    </source>
</evidence>
<dbReference type="InterPro" id="IPR015424">
    <property type="entry name" value="PyrdxlP-dep_Trfase"/>
</dbReference>
<dbReference type="AlphaFoldDB" id="A0A0R2JDS6"/>
<dbReference type="Gene3D" id="3.90.1150.10">
    <property type="entry name" value="Aspartate Aminotransferase, domain 1"/>
    <property type="match status" value="1"/>
</dbReference>
<dbReference type="RefSeq" id="WP_057754706.1">
    <property type="nucleotide sequence ID" value="NZ_JQBP01000002.1"/>
</dbReference>
<evidence type="ECO:0000256" key="6">
    <source>
        <dbReference type="RuleBase" id="RU000481"/>
    </source>
</evidence>
<dbReference type="InterPro" id="IPR015422">
    <property type="entry name" value="PyrdxlP-dep_Trfase_small"/>
</dbReference>
<dbReference type="PROSITE" id="PS00105">
    <property type="entry name" value="AA_TRANSFER_CLASS_1"/>
    <property type="match status" value="1"/>
</dbReference>
<dbReference type="EC" id="2.6.1.-" evidence="6"/>
<keyword evidence="4 6" id="KW-0808">Transferase</keyword>
<dbReference type="Gene3D" id="3.40.640.10">
    <property type="entry name" value="Type I PLP-dependent aspartate aminotransferase-like (Major domain)"/>
    <property type="match status" value="1"/>
</dbReference>
<dbReference type="GO" id="GO:0008483">
    <property type="term" value="F:transaminase activity"/>
    <property type="evidence" value="ECO:0007669"/>
    <property type="project" value="UniProtKB-KW"/>
</dbReference>
<comment type="cofactor">
    <cofactor evidence="1 6">
        <name>pyridoxal 5'-phosphate</name>
        <dbReference type="ChEBI" id="CHEBI:597326"/>
    </cofactor>
</comment>